<dbReference type="EMBL" id="JAYMYS010000007">
    <property type="protein sequence ID" value="KAK7386111.1"/>
    <property type="molecule type" value="Genomic_DNA"/>
</dbReference>
<dbReference type="Proteomes" id="UP001386955">
    <property type="component" value="Unassembled WGS sequence"/>
</dbReference>
<comment type="caution">
    <text evidence="1">The sequence shown here is derived from an EMBL/GenBank/DDBJ whole genome shotgun (WGS) entry which is preliminary data.</text>
</comment>
<keyword evidence="2" id="KW-1185">Reference proteome</keyword>
<gene>
    <name evidence="1" type="ORF">VNO78_26074</name>
</gene>
<sequence>MSLFIFPFAPFSFSLFPNPTQDKLKVNSAKFFSLSFSLSLSSRVSLFSLEEKEEPPQPSCSCFFEVL</sequence>
<evidence type="ECO:0000313" key="2">
    <source>
        <dbReference type="Proteomes" id="UP001386955"/>
    </source>
</evidence>
<organism evidence="1 2">
    <name type="scientific">Psophocarpus tetragonolobus</name>
    <name type="common">Winged bean</name>
    <name type="synonym">Dolichos tetragonolobus</name>
    <dbReference type="NCBI Taxonomy" id="3891"/>
    <lineage>
        <taxon>Eukaryota</taxon>
        <taxon>Viridiplantae</taxon>
        <taxon>Streptophyta</taxon>
        <taxon>Embryophyta</taxon>
        <taxon>Tracheophyta</taxon>
        <taxon>Spermatophyta</taxon>
        <taxon>Magnoliopsida</taxon>
        <taxon>eudicotyledons</taxon>
        <taxon>Gunneridae</taxon>
        <taxon>Pentapetalae</taxon>
        <taxon>rosids</taxon>
        <taxon>fabids</taxon>
        <taxon>Fabales</taxon>
        <taxon>Fabaceae</taxon>
        <taxon>Papilionoideae</taxon>
        <taxon>50 kb inversion clade</taxon>
        <taxon>NPAAA clade</taxon>
        <taxon>indigoferoid/millettioid clade</taxon>
        <taxon>Phaseoleae</taxon>
        <taxon>Psophocarpus</taxon>
    </lineage>
</organism>
<protein>
    <submittedName>
        <fullName evidence="1">Uncharacterized protein</fullName>
    </submittedName>
</protein>
<name>A0AAN9RZY7_PSOTE</name>
<accession>A0AAN9RZY7</accession>
<evidence type="ECO:0000313" key="1">
    <source>
        <dbReference type="EMBL" id="KAK7386111.1"/>
    </source>
</evidence>
<reference evidence="1 2" key="1">
    <citation type="submission" date="2024-01" db="EMBL/GenBank/DDBJ databases">
        <title>The genomes of 5 underutilized Papilionoideae crops provide insights into root nodulation and disease resistanc.</title>
        <authorList>
            <person name="Jiang F."/>
        </authorList>
    </citation>
    <scope>NUCLEOTIDE SEQUENCE [LARGE SCALE GENOMIC DNA]</scope>
    <source>
        <strain evidence="1">DUOXIRENSHENG_FW03</strain>
        <tissue evidence="1">Leaves</tissue>
    </source>
</reference>
<proteinExistence type="predicted"/>
<dbReference type="AlphaFoldDB" id="A0AAN9RZY7"/>